<dbReference type="Proteomes" id="UP000265520">
    <property type="component" value="Unassembled WGS sequence"/>
</dbReference>
<evidence type="ECO:0000313" key="2">
    <source>
        <dbReference type="Proteomes" id="UP000265520"/>
    </source>
</evidence>
<dbReference type="EMBL" id="LXQA010084162">
    <property type="protein sequence ID" value="MCI12432.1"/>
    <property type="molecule type" value="Genomic_DNA"/>
</dbReference>
<evidence type="ECO:0000313" key="1">
    <source>
        <dbReference type="EMBL" id="MCI12432.1"/>
    </source>
</evidence>
<keyword evidence="2" id="KW-1185">Reference proteome</keyword>
<proteinExistence type="predicted"/>
<dbReference type="AlphaFoldDB" id="A0A392PKX7"/>
<accession>A0A392PKX7</accession>
<organism evidence="1 2">
    <name type="scientific">Trifolium medium</name>
    <dbReference type="NCBI Taxonomy" id="97028"/>
    <lineage>
        <taxon>Eukaryota</taxon>
        <taxon>Viridiplantae</taxon>
        <taxon>Streptophyta</taxon>
        <taxon>Embryophyta</taxon>
        <taxon>Tracheophyta</taxon>
        <taxon>Spermatophyta</taxon>
        <taxon>Magnoliopsida</taxon>
        <taxon>eudicotyledons</taxon>
        <taxon>Gunneridae</taxon>
        <taxon>Pentapetalae</taxon>
        <taxon>rosids</taxon>
        <taxon>fabids</taxon>
        <taxon>Fabales</taxon>
        <taxon>Fabaceae</taxon>
        <taxon>Papilionoideae</taxon>
        <taxon>50 kb inversion clade</taxon>
        <taxon>NPAAA clade</taxon>
        <taxon>Hologalegina</taxon>
        <taxon>IRL clade</taxon>
        <taxon>Trifolieae</taxon>
        <taxon>Trifolium</taxon>
    </lineage>
</organism>
<protein>
    <submittedName>
        <fullName evidence="1">Uncharacterized protein</fullName>
    </submittedName>
</protein>
<comment type="caution">
    <text evidence="1">The sequence shown here is derived from an EMBL/GenBank/DDBJ whole genome shotgun (WGS) entry which is preliminary data.</text>
</comment>
<name>A0A392PKX7_9FABA</name>
<sequence length="90" mass="10356">MLNIKSNFTTVLTWESYNAKSANDVEEPPMPNEIPVVEVLNSQIREGAKQTSSRPRPTIPAEQRCYRRQRILITKRTPLSKHQARKHGNT</sequence>
<reference evidence="1 2" key="1">
    <citation type="journal article" date="2018" name="Front. Plant Sci.">
        <title>Red Clover (Trifolium pratense) and Zigzag Clover (T. medium) - A Picture of Genomic Similarities and Differences.</title>
        <authorList>
            <person name="Dluhosova J."/>
            <person name="Istvanek J."/>
            <person name="Nedelnik J."/>
            <person name="Repkova J."/>
        </authorList>
    </citation>
    <scope>NUCLEOTIDE SEQUENCE [LARGE SCALE GENOMIC DNA]</scope>
    <source>
        <strain evidence="2">cv. 10/8</strain>
        <tissue evidence="1">Leaf</tissue>
    </source>
</reference>